<reference evidence="10 11" key="2">
    <citation type="journal article" date="2010" name="BMC Genomics">
        <title>The genome of Geobacter bemidjiensis, exemplar for the subsurface clade of Geobacter species that predominate in Fe(III)-reducing subsurface environments.</title>
        <authorList>
            <person name="Aklujkar M."/>
            <person name="Young N.D."/>
            <person name="Holmes D."/>
            <person name="Chavan M."/>
            <person name="Risso C."/>
            <person name="Kiss H.E."/>
            <person name="Han C.S."/>
            <person name="Land M.L."/>
            <person name="Lovley D.R."/>
        </authorList>
    </citation>
    <scope>NUCLEOTIDE SEQUENCE [LARGE SCALE GENOMIC DNA]</scope>
    <source>
        <strain evidence="11">ATCC BAA-1014 / DSM 16622 / JCM 12645 / Bem</strain>
    </source>
</reference>
<dbReference type="FunFam" id="1.10.287.950:FF:000001">
    <property type="entry name" value="Methyl-accepting chemotaxis sensory transducer"/>
    <property type="match status" value="1"/>
</dbReference>
<comment type="subcellular location">
    <subcellularLocation>
        <location evidence="1">Membrane</location>
    </subcellularLocation>
</comment>
<keyword evidence="11" id="KW-1185">Reference proteome</keyword>
<dbReference type="Gene3D" id="1.10.287.950">
    <property type="entry name" value="Methyl-accepting chemotaxis protein"/>
    <property type="match status" value="1"/>
</dbReference>
<feature type="domain" description="Methyl-accepting transducer" evidence="8">
    <location>
        <begin position="766"/>
        <end position="981"/>
    </location>
</feature>
<evidence type="ECO:0000256" key="3">
    <source>
        <dbReference type="ARBA" id="ARBA00029447"/>
    </source>
</evidence>
<feature type="transmembrane region" description="Helical" evidence="7">
    <location>
        <begin position="13"/>
        <end position="35"/>
    </location>
</feature>
<dbReference type="InterPro" id="IPR024478">
    <property type="entry name" value="HlyB_4HB_MCP"/>
</dbReference>
<dbReference type="KEGG" id="gbm:Gbem_2942"/>
<evidence type="ECO:0000313" key="10">
    <source>
        <dbReference type="EMBL" id="ACH39945.1"/>
    </source>
</evidence>
<comment type="similarity">
    <text evidence="3">Belongs to the methyl-accepting chemotaxis (MCP) protein family.</text>
</comment>
<dbReference type="InterPro" id="IPR051310">
    <property type="entry name" value="MCP_chemotaxis"/>
</dbReference>
<keyword evidence="4" id="KW-0807">Transducer</keyword>
<keyword evidence="2" id="KW-0145">Chemotaxis</keyword>
<dbReference type="Pfam" id="PF18575">
    <property type="entry name" value="HAMP_N3"/>
    <property type="match status" value="1"/>
</dbReference>
<evidence type="ECO:0000256" key="7">
    <source>
        <dbReference type="SAM" id="Phobius"/>
    </source>
</evidence>
<dbReference type="InterPro" id="IPR047347">
    <property type="entry name" value="YvaQ-like_sensor"/>
</dbReference>
<dbReference type="Pfam" id="PF18947">
    <property type="entry name" value="HAMP_2"/>
    <property type="match status" value="4"/>
</dbReference>
<keyword evidence="7" id="KW-0472">Membrane</keyword>
<evidence type="ECO:0000256" key="4">
    <source>
        <dbReference type="PROSITE-ProRule" id="PRU00284"/>
    </source>
</evidence>
<evidence type="ECO:0000256" key="2">
    <source>
        <dbReference type="ARBA" id="ARBA00022500"/>
    </source>
</evidence>
<feature type="domain" description="HAMP" evidence="9">
    <location>
        <begin position="711"/>
        <end position="761"/>
    </location>
</feature>
<evidence type="ECO:0000256" key="5">
    <source>
        <dbReference type="SAM" id="Coils"/>
    </source>
</evidence>
<dbReference type="CDD" id="cd19411">
    <property type="entry name" value="MCP2201-like_sensor"/>
    <property type="match status" value="1"/>
</dbReference>
<dbReference type="RefSeq" id="WP_012531370.1">
    <property type="nucleotide sequence ID" value="NC_011146.1"/>
</dbReference>
<dbReference type="AlphaFoldDB" id="B5EIZ0"/>
<dbReference type="STRING" id="404380.Gbem_2942"/>
<gene>
    <name evidence="10" type="primary">mcp34H-7</name>
    <name evidence="10" type="ordered locus">Gbem_2942</name>
</gene>
<evidence type="ECO:0000313" key="11">
    <source>
        <dbReference type="Proteomes" id="UP000008825"/>
    </source>
</evidence>
<dbReference type="CDD" id="cd17528">
    <property type="entry name" value="HAMP_III"/>
    <property type="match status" value="1"/>
</dbReference>
<dbReference type="GO" id="GO:0006935">
    <property type="term" value="P:chemotaxis"/>
    <property type="evidence" value="ECO:0007669"/>
    <property type="project" value="UniProtKB-KW"/>
</dbReference>
<dbReference type="OrthoDB" id="5390881at2"/>
<accession>B5EIZ0</accession>
<dbReference type="Pfam" id="PF12729">
    <property type="entry name" value="4HB_MCP_1"/>
    <property type="match status" value="1"/>
</dbReference>
<name>B5EIZ0_CITBB</name>
<sequence>MTWFHNLKLGAKLMTGFISVALIAAVIGYVGIWKLKAIDEADRKLYEKITIPISQLQDISTSFQRIRINIRDMVAATAAADRKGFGDRIIQLREDINKTSGEFEKTIMTEEGHKLFAEFKRARGVYGPLLDQMIQLTQSNRTQEAHALVLGEGAKAAKEEQAAIDSLVEAKLAQAKLTADGNNALAKSATTIMLALLAAGVLLAVALGYFITRLVQGQLGADPKEVSEVASRVAKGDMSVAIDLAGKKGDSVMAAMHTMVESIKALIADAAMLSEAAVAGKLATRADAGKHEGDFRKIVSGVNDTLDAVIGPLNVAAEYVDRISKGDIPPRITDSYNGDFNEIKNNVNQCVETLNALISDMNNMSAQHDLGDIDVQIEAESYQGVYREMATGVNNMVSGHIAVKKKAMACIGEFGRGNFEAPLEQFPGKKAFINDTIEQVRVNLKALIADANMLSEAAVAGKLATRADAGKHQGDFRKIVQGVNETLDAVIGPLNVAAEYVDRISKGDIPPRITDSYNGDFNEIKLNLNNCIDIMNNLLLEADKVVRAAAEGRLDERANPELFVGGWKELVVGVNNIVANIVNPLMVTADYVDKVAKGVIPPVIVTEYKGQYNIIKENLNAVVKMMNELLEQTDIIIKAAADGELDRRADASLFVGGWNKLVAGVNDTVTNIVNPLMVTADHVDRIAKGDMPPMITAEYKGQYNLIKNNLNVLIEAINKITDAAKEVSHGNLMVSLQERSGNDELIQALSAMVGKITEVVTEVKQAADNVASGSVQLSANAQSMSEGASQQAAAAEEASSSMEEMSANIRQNADNAQQTEKIAVKSSEDAKEGGKAVAETVQAMKDIAGKISIIEEIARQTNMLALNAAIEAARAGEHGKGFAVVASEVRKLAERSQVAAGEISELSVSSVEVAETAGEMLSGILPDIQKTAELVQEINASSKEQDTGAQQINKAIQQLDQVIQQNASASEEMASTAEELSSQSAQLQSTIAFFRVDNSAAGAHQAVKHLTKSVSKGAVKVKQTPLTKRAMGHDLSMSDPEQDTEFERF</sequence>
<dbReference type="Proteomes" id="UP000008825">
    <property type="component" value="Chromosome"/>
</dbReference>
<dbReference type="Pfam" id="PF00015">
    <property type="entry name" value="MCPsignal"/>
    <property type="match status" value="1"/>
</dbReference>
<dbReference type="Gene3D" id="6.10.340.10">
    <property type="match status" value="1"/>
</dbReference>
<dbReference type="EMBL" id="CP001124">
    <property type="protein sequence ID" value="ACH39945.1"/>
    <property type="molecule type" value="Genomic_DNA"/>
</dbReference>
<keyword evidence="7" id="KW-0812">Transmembrane</keyword>
<dbReference type="FunFam" id="1.20.120.1530:FF:000010">
    <property type="match status" value="1"/>
</dbReference>
<evidence type="ECO:0000256" key="1">
    <source>
        <dbReference type="ARBA" id="ARBA00004370"/>
    </source>
</evidence>
<feature type="compositionally biased region" description="Acidic residues" evidence="6">
    <location>
        <begin position="1040"/>
        <end position="1049"/>
    </location>
</feature>
<dbReference type="CDD" id="cd11386">
    <property type="entry name" value="MCP_signal"/>
    <property type="match status" value="1"/>
</dbReference>
<dbReference type="GO" id="GO:0004888">
    <property type="term" value="F:transmembrane signaling receptor activity"/>
    <property type="evidence" value="ECO:0007669"/>
    <property type="project" value="TreeGrafter"/>
</dbReference>
<feature type="region of interest" description="Disordered" evidence="6">
    <location>
        <begin position="1023"/>
        <end position="1049"/>
    </location>
</feature>
<dbReference type="eggNOG" id="COG0840">
    <property type="taxonomic scope" value="Bacteria"/>
</dbReference>
<proteinExistence type="inferred from homology"/>
<keyword evidence="7" id="KW-1133">Transmembrane helix</keyword>
<dbReference type="SMART" id="SM00283">
    <property type="entry name" value="MA"/>
    <property type="match status" value="1"/>
</dbReference>
<feature type="transmembrane region" description="Helical" evidence="7">
    <location>
        <begin position="192"/>
        <end position="211"/>
    </location>
</feature>
<dbReference type="GO" id="GO:0007165">
    <property type="term" value="P:signal transduction"/>
    <property type="evidence" value="ECO:0007669"/>
    <property type="project" value="UniProtKB-KW"/>
</dbReference>
<dbReference type="SMART" id="SM00304">
    <property type="entry name" value="HAMP"/>
    <property type="match status" value="4"/>
</dbReference>
<dbReference type="SUPFAM" id="SSF58104">
    <property type="entry name" value="Methyl-accepting chemotaxis protein (MCP) signaling domain"/>
    <property type="match status" value="1"/>
</dbReference>
<dbReference type="PANTHER" id="PTHR43531">
    <property type="entry name" value="PROTEIN ICFG"/>
    <property type="match status" value="1"/>
</dbReference>
<dbReference type="PANTHER" id="PTHR43531:SF11">
    <property type="entry name" value="METHYL-ACCEPTING CHEMOTAXIS PROTEIN 3"/>
    <property type="match status" value="1"/>
</dbReference>
<evidence type="ECO:0000259" key="8">
    <source>
        <dbReference type="PROSITE" id="PS50111"/>
    </source>
</evidence>
<feature type="coiled-coil region" evidence="5">
    <location>
        <begin position="952"/>
        <end position="979"/>
    </location>
</feature>
<feature type="domain" description="HAMP" evidence="9">
    <location>
        <begin position="307"/>
        <end position="359"/>
    </location>
</feature>
<dbReference type="InterPro" id="IPR041395">
    <property type="entry name" value="McpB_HAMP_3rd"/>
</dbReference>
<organism evidence="10 11">
    <name type="scientific">Citrifermentans bemidjiense (strain ATCC BAA-1014 / DSM 16622 / JCM 12645 / Bem)</name>
    <name type="common">Geobacter bemidjiensis</name>
    <dbReference type="NCBI Taxonomy" id="404380"/>
    <lineage>
        <taxon>Bacteria</taxon>
        <taxon>Pseudomonadati</taxon>
        <taxon>Thermodesulfobacteriota</taxon>
        <taxon>Desulfuromonadia</taxon>
        <taxon>Geobacterales</taxon>
        <taxon>Geobacteraceae</taxon>
        <taxon>Citrifermentans</taxon>
    </lineage>
</organism>
<dbReference type="PROSITE" id="PS50111">
    <property type="entry name" value="CHEMOTAXIS_TRANSDUC_2"/>
    <property type="match status" value="1"/>
</dbReference>
<dbReference type="PROSITE" id="PS50885">
    <property type="entry name" value="HAMP"/>
    <property type="match status" value="2"/>
</dbReference>
<protein>
    <submittedName>
        <fullName evidence="10">Methyl-accepting chemotaxis sensory transducer, class 34H</fullName>
    </submittedName>
</protein>
<dbReference type="GO" id="GO:0005886">
    <property type="term" value="C:plasma membrane"/>
    <property type="evidence" value="ECO:0007669"/>
    <property type="project" value="TreeGrafter"/>
</dbReference>
<evidence type="ECO:0000259" key="9">
    <source>
        <dbReference type="PROSITE" id="PS50885"/>
    </source>
</evidence>
<dbReference type="InterPro" id="IPR003660">
    <property type="entry name" value="HAMP_dom"/>
</dbReference>
<dbReference type="CDD" id="cd17527">
    <property type="entry name" value="HAMP_II"/>
    <property type="match status" value="1"/>
</dbReference>
<reference evidence="10 11" key="1">
    <citation type="submission" date="2008-07" db="EMBL/GenBank/DDBJ databases">
        <title>Complete sequence of Geobacter bemidjiensis BEM.</title>
        <authorList>
            <consortium name="US DOE Joint Genome Institute"/>
            <person name="Lucas S."/>
            <person name="Copeland A."/>
            <person name="Lapidus A."/>
            <person name="Glavina del Rio T."/>
            <person name="Dalin E."/>
            <person name="Tice H."/>
            <person name="Bruce D."/>
            <person name="Goodwin L."/>
            <person name="Pitluck S."/>
            <person name="Kiss H."/>
            <person name="Brettin T."/>
            <person name="Detter J.C."/>
            <person name="Han C."/>
            <person name="Kuske C.R."/>
            <person name="Schmutz J."/>
            <person name="Larimer F."/>
            <person name="Land M."/>
            <person name="Hauser L."/>
            <person name="Kyrpides N."/>
            <person name="Lykidis A."/>
            <person name="Lovley D."/>
            <person name="Richardson P."/>
        </authorList>
    </citation>
    <scope>NUCLEOTIDE SEQUENCE [LARGE SCALE GENOMIC DNA]</scope>
    <source>
        <strain evidence="11">ATCC BAA-1014 / DSM 16622 / JCM 12645 / Bem</strain>
    </source>
</reference>
<feature type="region of interest" description="Disordered" evidence="6">
    <location>
        <begin position="782"/>
        <end position="806"/>
    </location>
</feature>
<keyword evidence="5" id="KW-0175">Coiled coil</keyword>
<dbReference type="HOGENOM" id="CLU_000445_107_20_7"/>
<dbReference type="InterPro" id="IPR004089">
    <property type="entry name" value="MCPsignal_dom"/>
</dbReference>
<dbReference type="Gene3D" id="1.20.120.1530">
    <property type="match status" value="3"/>
</dbReference>
<evidence type="ECO:0000256" key="6">
    <source>
        <dbReference type="SAM" id="MobiDB-lite"/>
    </source>
</evidence>